<feature type="non-terminal residue" evidence="1">
    <location>
        <position position="1"/>
    </location>
</feature>
<comment type="caution">
    <text evidence="1">The sequence shown here is derived from an EMBL/GenBank/DDBJ whole genome shotgun (WGS) entry which is preliminary data.</text>
</comment>
<evidence type="ECO:0000313" key="2">
    <source>
        <dbReference type="Proteomes" id="UP000708208"/>
    </source>
</evidence>
<sequence>MLTHHDLRVLAQTGSIISESSHLYSCQGSARKSSKTVNRNWCGRDL</sequence>
<reference evidence="1" key="1">
    <citation type="submission" date="2021-06" db="EMBL/GenBank/DDBJ databases">
        <authorList>
            <person name="Hodson N. C."/>
            <person name="Mongue J. A."/>
            <person name="Jaron S. K."/>
        </authorList>
    </citation>
    <scope>NUCLEOTIDE SEQUENCE</scope>
</reference>
<gene>
    <name evidence="1" type="ORF">AFUS01_LOCUS29097</name>
</gene>
<evidence type="ECO:0000313" key="1">
    <source>
        <dbReference type="EMBL" id="CAG7818603.1"/>
    </source>
</evidence>
<accession>A0A8J2KK81</accession>
<protein>
    <submittedName>
        <fullName evidence="1">Uncharacterized protein</fullName>
    </submittedName>
</protein>
<name>A0A8J2KK81_9HEXA</name>
<organism evidence="1 2">
    <name type="scientific">Allacma fusca</name>
    <dbReference type="NCBI Taxonomy" id="39272"/>
    <lineage>
        <taxon>Eukaryota</taxon>
        <taxon>Metazoa</taxon>
        <taxon>Ecdysozoa</taxon>
        <taxon>Arthropoda</taxon>
        <taxon>Hexapoda</taxon>
        <taxon>Collembola</taxon>
        <taxon>Symphypleona</taxon>
        <taxon>Sminthuridae</taxon>
        <taxon>Allacma</taxon>
    </lineage>
</organism>
<dbReference type="EMBL" id="CAJVCH010425250">
    <property type="protein sequence ID" value="CAG7818603.1"/>
    <property type="molecule type" value="Genomic_DNA"/>
</dbReference>
<keyword evidence="2" id="KW-1185">Reference proteome</keyword>
<dbReference type="AlphaFoldDB" id="A0A8J2KK81"/>
<proteinExistence type="predicted"/>
<dbReference type="Proteomes" id="UP000708208">
    <property type="component" value="Unassembled WGS sequence"/>
</dbReference>